<evidence type="ECO:0000313" key="1">
    <source>
        <dbReference type="EMBL" id="ERK56197.1"/>
    </source>
</evidence>
<accession>U2S028</accession>
<sequence>MQPGRITQPRPAEPLVGGPAGVLATGVLAIGGQQGDVPVRGASGQ</sequence>
<reference evidence="1" key="1">
    <citation type="submission" date="2013-08" db="EMBL/GenBank/DDBJ databases">
        <authorList>
            <person name="Durkin A.S."/>
            <person name="Haft D.R."/>
            <person name="McCorrison J."/>
            <person name="Torralba M."/>
            <person name="Gillis M."/>
            <person name="Haft D.H."/>
            <person name="Methe B."/>
            <person name="Sutton G."/>
            <person name="Nelson K.E."/>
        </authorList>
    </citation>
    <scope>NUCLEOTIDE SEQUENCE [LARGE SCALE GENOMIC DNA]</scope>
    <source>
        <strain evidence="1">F0233</strain>
    </source>
</reference>
<dbReference type="AlphaFoldDB" id="U2S028"/>
<evidence type="ECO:0000313" key="2">
    <source>
        <dbReference type="Proteomes" id="UP000017052"/>
    </source>
</evidence>
<organism evidence="1 2">
    <name type="scientific">Propionibacterium acidifaciens F0233</name>
    <dbReference type="NCBI Taxonomy" id="553198"/>
    <lineage>
        <taxon>Bacteria</taxon>
        <taxon>Bacillati</taxon>
        <taxon>Actinomycetota</taxon>
        <taxon>Actinomycetes</taxon>
        <taxon>Propionibacteriales</taxon>
        <taxon>Propionibacteriaceae</taxon>
        <taxon>Propionibacterium</taxon>
    </lineage>
</organism>
<gene>
    <name evidence="1" type="ORF">HMPREF0682_2121</name>
</gene>
<dbReference type="EMBL" id="ACVN02000161">
    <property type="protein sequence ID" value="ERK56197.1"/>
    <property type="molecule type" value="Genomic_DNA"/>
</dbReference>
<protein>
    <submittedName>
        <fullName evidence="1">Uncharacterized protein</fullName>
    </submittedName>
</protein>
<comment type="caution">
    <text evidence="1">The sequence shown here is derived from an EMBL/GenBank/DDBJ whole genome shotgun (WGS) entry which is preliminary data.</text>
</comment>
<keyword evidence="2" id="KW-1185">Reference proteome</keyword>
<proteinExistence type="predicted"/>
<name>U2S028_9ACTN</name>
<dbReference type="Proteomes" id="UP000017052">
    <property type="component" value="Unassembled WGS sequence"/>
</dbReference>